<evidence type="ECO:0000256" key="8">
    <source>
        <dbReference type="SAM" id="Phobius"/>
    </source>
</evidence>
<feature type="transmembrane region" description="Helical" evidence="8">
    <location>
        <begin position="140"/>
        <end position="160"/>
    </location>
</feature>
<dbReference type="SUPFAM" id="SSF103473">
    <property type="entry name" value="MFS general substrate transporter"/>
    <property type="match status" value="1"/>
</dbReference>
<reference evidence="10" key="1">
    <citation type="submission" date="2022-05" db="EMBL/GenBank/DDBJ databases">
        <title>Novel bacterial taxa in a minimal lignocellulolytic consortium and its capacity to transform plastics disclosed by genome-resolved metagenomics.</title>
        <authorList>
            <person name="Rodriguez C.A.D."/>
            <person name="Diaz-Garcia L."/>
            <person name="Herrera K."/>
            <person name="Tarazona N.A."/>
            <person name="Sproer C."/>
            <person name="Overmann J."/>
            <person name="Jimenez D.J."/>
        </authorList>
    </citation>
    <scope>NUCLEOTIDE SEQUENCE</scope>
    <source>
        <strain evidence="10">MAG5</strain>
    </source>
</reference>
<accession>A0A9J6ZE22</accession>
<keyword evidence="2" id="KW-0813">Transport</keyword>
<dbReference type="KEGG" id="plig:NAG76_21705"/>
<feature type="transmembrane region" description="Helical" evidence="8">
    <location>
        <begin position="172"/>
        <end position="190"/>
    </location>
</feature>
<dbReference type="InterPro" id="IPR036259">
    <property type="entry name" value="MFS_trans_sf"/>
</dbReference>
<dbReference type="PIRSF" id="PIRSF004925">
    <property type="entry name" value="HcaT"/>
    <property type="match status" value="1"/>
</dbReference>
<evidence type="ECO:0000256" key="7">
    <source>
        <dbReference type="ARBA" id="ARBA00023136"/>
    </source>
</evidence>
<name>A0A9J6ZE22_9BACL</name>
<feature type="transmembrane region" description="Helical" evidence="8">
    <location>
        <begin position="274"/>
        <end position="292"/>
    </location>
</feature>
<feature type="domain" description="Major facilitator superfamily (MFS) profile" evidence="9">
    <location>
        <begin position="210"/>
        <end position="391"/>
    </location>
</feature>
<organism evidence="10 11">
    <name type="scientific">Candidatus Pristimantibacillus lignocellulolyticus</name>
    <dbReference type="NCBI Taxonomy" id="2994561"/>
    <lineage>
        <taxon>Bacteria</taxon>
        <taxon>Bacillati</taxon>
        <taxon>Bacillota</taxon>
        <taxon>Bacilli</taxon>
        <taxon>Bacillales</taxon>
        <taxon>Paenibacillaceae</taxon>
        <taxon>Candidatus Pristimantibacillus</taxon>
    </lineage>
</organism>
<dbReference type="AlphaFoldDB" id="A0A9J6ZE22"/>
<dbReference type="GO" id="GO:0030395">
    <property type="term" value="F:lactose binding"/>
    <property type="evidence" value="ECO:0007669"/>
    <property type="project" value="TreeGrafter"/>
</dbReference>
<dbReference type="PANTHER" id="PTHR23522">
    <property type="entry name" value="BLL5896 PROTEIN"/>
    <property type="match status" value="1"/>
</dbReference>
<protein>
    <submittedName>
        <fullName evidence="10">MFS transporter</fullName>
    </submittedName>
</protein>
<dbReference type="InterPro" id="IPR024989">
    <property type="entry name" value="MFS_assoc_dom"/>
</dbReference>
<evidence type="ECO:0000256" key="6">
    <source>
        <dbReference type="ARBA" id="ARBA00022989"/>
    </source>
</evidence>
<feature type="transmembrane region" description="Helical" evidence="8">
    <location>
        <begin position="21"/>
        <end position="41"/>
    </location>
</feature>
<evidence type="ECO:0000256" key="5">
    <source>
        <dbReference type="ARBA" id="ARBA00022692"/>
    </source>
</evidence>
<evidence type="ECO:0000256" key="4">
    <source>
        <dbReference type="ARBA" id="ARBA00022519"/>
    </source>
</evidence>
<dbReference type="GO" id="GO:0005886">
    <property type="term" value="C:plasma membrane"/>
    <property type="evidence" value="ECO:0007669"/>
    <property type="project" value="UniProtKB-SubCell"/>
</dbReference>
<dbReference type="InterPro" id="IPR026032">
    <property type="entry name" value="HcaT-like"/>
</dbReference>
<gene>
    <name evidence="10" type="ORF">NAG76_21705</name>
</gene>
<evidence type="ECO:0000256" key="2">
    <source>
        <dbReference type="ARBA" id="ARBA00022448"/>
    </source>
</evidence>
<keyword evidence="4" id="KW-0997">Cell inner membrane</keyword>
<evidence type="ECO:0000256" key="3">
    <source>
        <dbReference type="ARBA" id="ARBA00022475"/>
    </source>
</evidence>
<keyword evidence="3" id="KW-1003">Cell membrane</keyword>
<keyword evidence="5 8" id="KW-0812">Transmembrane</keyword>
<feature type="transmembrane region" description="Helical" evidence="8">
    <location>
        <begin position="298"/>
        <end position="315"/>
    </location>
</feature>
<dbReference type="Proteomes" id="UP001056756">
    <property type="component" value="Chromosome"/>
</dbReference>
<dbReference type="PROSITE" id="PS50850">
    <property type="entry name" value="MFS"/>
    <property type="match status" value="1"/>
</dbReference>
<feature type="transmembrane region" description="Helical" evidence="8">
    <location>
        <begin position="336"/>
        <end position="359"/>
    </location>
</feature>
<evidence type="ECO:0000259" key="9">
    <source>
        <dbReference type="PROSITE" id="PS50850"/>
    </source>
</evidence>
<feature type="transmembrane region" description="Helical" evidence="8">
    <location>
        <begin position="79"/>
        <end position="97"/>
    </location>
</feature>
<dbReference type="InterPro" id="IPR020846">
    <property type="entry name" value="MFS_dom"/>
</dbReference>
<evidence type="ECO:0000256" key="1">
    <source>
        <dbReference type="ARBA" id="ARBA00004429"/>
    </source>
</evidence>
<dbReference type="Pfam" id="PF12832">
    <property type="entry name" value="MFS_1_like"/>
    <property type="match status" value="1"/>
</dbReference>
<feature type="transmembrane region" description="Helical" evidence="8">
    <location>
        <begin position="53"/>
        <end position="72"/>
    </location>
</feature>
<keyword evidence="6 8" id="KW-1133">Transmembrane helix</keyword>
<dbReference type="GO" id="GO:0015528">
    <property type="term" value="F:lactose:proton symporter activity"/>
    <property type="evidence" value="ECO:0007669"/>
    <property type="project" value="TreeGrafter"/>
</dbReference>
<keyword evidence="7 8" id="KW-0472">Membrane</keyword>
<dbReference type="EMBL" id="CP097899">
    <property type="protein sequence ID" value="URN94403.1"/>
    <property type="molecule type" value="Genomic_DNA"/>
</dbReference>
<evidence type="ECO:0000313" key="11">
    <source>
        <dbReference type="Proteomes" id="UP001056756"/>
    </source>
</evidence>
<dbReference type="Gene3D" id="1.20.1250.20">
    <property type="entry name" value="MFS general substrate transporter like domains"/>
    <property type="match status" value="2"/>
</dbReference>
<feature type="transmembrane region" description="Helical" evidence="8">
    <location>
        <begin position="248"/>
        <end position="267"/>
    </location>
</feature>
<feature type="transmembrane region" description="Helical" evidence="8">
    <location>
        <begin position="365"/>
        <end position="386"/>
    </location>
</feature>
<proteinExistence type="predicted"/>
<feature type="transmembrane region" description="Helical" evidence="8">
    <location>
        <begin position="211"/>
        <end position="228"/>
    </location>
</feature>
<comment type="subcellular location">
    <subcellularLocation>
        <location evidence="1">Cell inner membrane</location>
        <topology evidence="1">Multi-pass membrane protein</topology>
    </subcellularLocation>
</comment>
<evidence type="ECO:0000313" key="10">
    <source>
        <dbReference type="EMBL" id="URN94403.1"/>
    </source>
</evidence>
<sequence length="391" mass="43705">MQDSVTHPSPNAKRETLALRSYSFISYSTQALVVSFLPLFFLDKGFNASQIGFLYSVGPMISIFANMFTGFISDKNQTIVKLLRILFIFQFIAIGLLHQVDSFSITCLIMTLFYFCQTPINPLNDSLILLSSKYTGTPYALVRIFGSLGFAICAYSFGLILKEVGTGQTLNLMLLTIAASILGTFIIKDYHGSSKKFDFSGLILILKQPKVVYFFILLFFISTAHRMYEGFLAVTLRHIGASDSFVGLAWLISALSEIPVLFLLGKYGDKFKEIPLLIFASIMYALRMFLLSSITEPYLVVVTQLMHSVSFGIYFSTALRYMSQLLPDHYRASGQAIFTIIWMGVAGSISGLAGGQIYANFGYQLFYWLATAFAVVGAIGFVFYHFKYAER</sequence>
<dbReference type="PANTHER" id="PTHR23522:SF10">
    <property type="entry name" value="3-PHENYLPROPIONIC ACID TRANSPORTER-RELATED"/>
    <property type="match status" value="1"/>
</dbReference>